<dbReference type="CDD" id="cd03808">
    <property type="entry name" value="GT4_CapM-like"/>
    <property type="match status" value="1"/>
</dbReference>
<dbReference type="EMBL" id="MN079106">
    <property type="protein sequence ID" value="QEA05644.1"/>
    <property type="molecule type" value="Genomic_DNA"/>
</dbReference>
<proteinExistence type="predicted"/>
<accession>A0A5B8RDS5</accession>
<dbReference type="Pfam" id="PF13692">
    <property type="entry name" value="Glyco_trans_1_4"/>
    <property type="match status" value="1"/>
</dbReference>
<evidence type="ECO:0000259" key="1">
    <source>
        <dbReference type="Pfam" id="PF13477"/>
    </source>
</evidence>
<dbReference type="GO" id="GO:0102335">
    <property type="term" value="F:N,N'-diacetylbacillosaminyl-diphospho-undecaprenol alpha-1,3-N-acetylgalactosaminyltransferase activity"/>
    <property type="evidence" value="ECO:0007669"/>
    <property type="project" value="UniProtKB-EC"/>
</dbReference>
<gene>
    <name evidence="2" type="primary">pglA</name>
    <name evidence="2" type="ORF">KBTEX_01967</name>
</gene>
<organism evidence="2">
    <name type="scientific">uncultured organism</name>
    <dbReference type="NCBI Taxonomy" id="155900"/>
    <lineage>
        <taxon>unclassified sequences</taxon>
        <taxon>environmental samples</taxon>
    </lineage>
</organism>
<dbReference type="Gene3D" id="3.40.50.2000">
    <property type="entry name" value="Glycogen Phosphorylase B"/>
    <property type="match status" value="2"/>
</dbReference>
<name>A0A5B8RDS5_9ZZZZ</name>
<dbReference type="AlphaFoldDB" id="A0A5B8RDS5"/>
<dbReference type="PANTHER" id="PTHR12526:SF638">
    <property type="entry name" value="SPORE COAT PROTEIN SA"/>
    <property type="match status" value="1"/>
</dbReference>
<reference evidence="2" key="1">
    <citation type="submission" date="2019-06" db="EMBL/GenBank/DDBJ databases">
        <authorList>
            <person name="Murdoch R.W."/>
            <person name="Fathepure B."/>
        </authorList>
    </citation>
    <scope>NUCLEOTIDE SEQUENCE</scope>
</reference>
<dbReference type="PANTHER" id="PTHR12526">
    <property type="entry name" value="GLYCOSYLTRANSFERASE"/>
    <property type="match status" value="1"/>
</dbReference>
<keyword evidence="2" id="KW-0808">Transferase</keyword>
<dbReference type="SUPFAM" id="SSF53756">
    <property type="entry name" value="UDP-Glycosyltransferase/glycogen phosphorylase"/>
    <property type="match status" value="1"/>
</dbReference>
<sequence length="375" mass="41177">MSQPVVVFAANRGYALTSSRIALIRCFLDQGWVVVLATADDAESRSLVELGARLEPVVFNRGGLSPAADWKAYRRLLAIYRRWQPSLIQHFHAKPVIFGTLAARRVLGDSVSIANAITGLGHAFITGGVGARLAGWGYAASMPRGDVAIFQNRDDRQLFLDRGWVSDGQVRLIASSGVDVERFTVVDRSDREGQVPVVVMLGRLLNQKGIPEFVGVGRRIRQRWPEARFLLAGEEDPVHPDAVTADWVRDQDGVEYLGRLSDVGPLLAEADLLLFPSYREGTPRVVLEAAATGLPTVGFDVPGVREAVRDGETGFLVADRDVDALTERVSTLLEDEAQRLVMGQAARRMVEADFDVRAIQQQYLDVYRELGAEVG</sequence>
<dbReference type="Pfam" id="PF13477">
    <property type="entry name" value="Glyco_trans_4_2"/>
    <property type="match status" value="1"/>
</dbReference>
<protein>
    <submittedName>
        <fullName evidence="2">N, N'-diacetylbacillosaminyl-diphospho-undecaprenol alpha-1,3-N-acetylgalactosaminyltransferase</fullName>
        <ecNumber evidence="2">2.4.1.290</ecNumber>
    </submittedName>
</protein>
<dbReference type="EC" id="2.4.1.290" evidence="2"/>
<dbReference type="InterPro" id="IPR028098">
    <property type="entry name" value="Glyco_trans_4-like_N"/>
</dbReference>
<evidence type="ECO:0000313" key="2">
    <source>
        <dbReference type="EMBL" id="QEA05644.1"/>
    </source>
</evidence>
<feature type="domain" description="Glycosyltransferase subfamily 4-like N-terminal" evidence="1">
    <location>
        <begin position="7"/>
        <end position="120"/>
    </location>
</feature>
<keyword evidence="2" id="KW-0328">Glycosyltransferase</keyword>